<feature type="compositionally biased region" description="Basic and acidic residues" evidence="1">
    <location>
        <begin position="420"/>
        <end position="429"/>
    </location>
</feature>
<feature type="region of interest" description="Disordered" evidence="1">
    <location>
        <begin position="418"/>
        <end position="447"/>
    </location>
</feature>
<evidence type="ECO:0000256" key="1">
    <source>
        <dbReference type="SAM" id="MobiDB-lite"/>
    </source>
</evidence>
<evidence type="ECO:0000313" key="2">
    <source>
        <dbReference type="EMBL" id="GHE33947.1"/>
    </source>
</evidence>
<feature type="region of interest" description="Disordered" evidence="1">
    <location>
        <begin position="368"/>
        <end position="389"/>
    </location>
</feature>
<protein>
    <submittedName>
        <fullName evidence="2">Uncharacterized protein</fullName>
    </submittedName>
</protein>
<dbReference type="EMBL" id="BNAT01000019">
    <property type="protein sequence ID" value="GHE33947.1"/>
    <property type="molecule type" value="Genomic_DNA"/>
</dbReference>
<dbReference type="RefSeq" id="WP_189784801.1">
    <property type="nucleotide sequence ID" value="NZ_BNAT01000019.1"/>
</dbReference>
<dbReference type="Proteomes" id="UP000603227">
    <property type="component" value="Unassembled WGS sequence"/>
</dbReference>
<organism evidence="2 3">
    <name type="scientific">Streptomyces capitiformicae</name>
    <dbReference type="NCBI Taxonomy" id="2014920"/>
    <lineage>
        <taxon>Bacteria</taxon>
        <taxon>Bacillati</taxon>
        <taxon>Actinomycetota</taxon>
        <taxon>Actinomycetes</taxon>
        <taxon>Kitasatosporales</taxon>
        <taxon>Streptomycetaceae</taxon>
        <taxon>Streptomyces</taxon>
    </lineage>
</organism>
<accession>A0A918Z245</accession>
<proteinExistence type="predicted"/>
<dbReference type="AlphaFoldDB" id="A0A918Z245"/>
<comment type="caution">
    <text evidence="2">The sequence shown here is derived from an EMBL/GenBank/DDBJ whole genome shotgun (WGS) entry which is preliminary data.</text>
</comment>
<keyword evidence="3" id="KW-1185">Reference proteome</keyword>
<gene>
    <name evidence="2" type="ORF">GCM10017771_51260</name>
</gene>
<name>A0A918Z245_9ACTN</name>
<feature type="region of interest" description="Disordered" evidence="1">
    <location>
        <begin position="312"/>
        <end position="332"/>
    </location>
</feature>
<reference evidence="2" key="1">
    <citation type="journal article" date="2014" name="Int. J. Syst. Evol. Microbiol.">
        <title>Complete genome sequence of Corynebacterium casei LMG S-19264T (=DSM 44701T), isolated from a smear-ripened cheese.</title>
        <authorList>
            <consortium name="US DOE Joint Genome Institute (JGI-PGF)"/>
            <person name="Walter F."/>
            <person name="Albersmeier A."/>
            <person name="Kalinowski J."/>
            <person name="Ruckert C."/>
        </authorList>
    </citation>
    <scope>NUCLEOTIDE SEQUENCE</scope>
    <source>
        <strain evidence="2">CGMCC 4.7403</strain>
    </source>
</reference>
<reference evidence="2" key="2">
    <citation type="submission" date="2020-09" db="EMBL/GenBank/DDBJ databases">
        <authorList>
            <person name="Sun Q."/>
            <person name="Zhou Y."/>
        </authorList>
    </citation>
    <scope>NUCLEOTIDE SEQUENCE</scope>
    <source>
        <strain evidence="2">CGMCC 4.7403</strain>
    </source>
</reference>
<evidence type="ECO:0000313" key="3">
    <source>
        <dbReference type="Proteomes" id="UP000603227"/>
    </source>
</evidence>
<sequence>MSGVAGSAALAPMFLDDSVVDAPVRPGRRDGLRLLPGGGLDDALRLGRGMRLRLLAAIRALLADPSLTGLGDAARLATVVLYAKSRALEGRKDDLQSYIWGAELGRWLGMTESTVHHDVLPVLRETNALHTRMVTNDEGHPVGLDCLVMPLWRAHQDEGAAHPLALSKVELAVLLRLLEALFGPGWTPTDKEPTPPGLLADRIGKGAATDRLGLLLMVLNTRASGWLQLCGGSVRKKEGRGAATLSRLLGCSPSGARKVLARLTKAGVVSRGRKATVTRMNGRGRVMLLPVARAYGRIPALMEAVQGSEPVFSERPDGAGGDLGPGQDANALGTSRVCGARPAVEAGDLERPDGAEFHAVHASVVTPVSSPPLSVGCSGEGRGGKGRRPERVCVREDQAAGGEDAVAESALSVAEVGPLRGEKPGKSAVDEQGGQRAAEVQPGGRQKVVASRKMRQQGRVDLPDDLGLRVALGPVAWLWAGLNRWQQDQVVAAVNAELERLKDLLMQPEGAPRLLADRLTDRLEETGGEARVSSPFGWITRRGLVQRPACSDVRCDDGIRLDTGGDCDNCGNVIHIRRARRVRIAADIDRELPGIGAAERRQVLEDRLREHAVAEAEDFVWRREQALVEQARRETARAAARERGERERQEAAAAEGVRQLLPCEDCGQGRSAGLCEACGLRRRTEAAIVEAGLVAATWAADLDDAADVAAVATHVRSTLEADIEATHQQFLELMEPGELEADRVAAASVLAFNALQVVEQALPEYRSSALGRLGSTEEAEEEARRAYRTEQNRRWFRANPNGADAVAAATKAADAARERTAEYLFTVRLEQLRERTADRTGQAAAAPWSVRLTELAPRTLDGETAGAVIA</sequence>